<keyword evidence="4" id="KW-0812">Transmembrane</keyword>
<evidence type="ECO:0000313" key="6">
    <source>
        <dbReference type="EMBL" id="KIW05997.1"/>
    </source>
</evidence>
<feature type="domain" description="FAD-binding" evidence="5">
    <location>
        <begin position="16"/>
        <end position="383"/>
    </location>
</feature>
<keyword evidence="4" id="KW-1133">Transmembrane helix</keyword>
<dbReference type="Gene3D" id="3.30.9.10">
    <property type="entry name" value="D-Amino Acid Oxidase, subunit A, domain 2"/>
    <property type="match status" value="1"/>
</dbReference>
<dbReference type="HOGENOM" id="CLU_009665_14_2_1"/>
<evidence type="ECO:0000256" key="3">
    <source>
        <dbReference type="ARBA" id="ARBA00023002"/>
    </source>
</evidence>
<dbReference type="Pfam" id="PF21274">
    <property type="entry name" value="Rng_hyd_C"/>
    <property type="match status" value="1"/>
</dbReference>
<keyword evidence="2" id="KW-0274">FAD</keyword>
<dbReference type="InterPro" id="IPR002938">
    <property type="entry name" value="FAD-bd"/>
</dbReference>
<feature type="transmembrane region" description="Helical" evidence="4">
    <location>
        <begin position="12"/>
        <end position="36"/>
    </location>
</feature>
<reference evidence="6 7" key="1">
    <citation type="submission" date="2015-01" db="EMBL/GenBank/DDBJ databases">
        <title>The Genome Sequence of Ochroconis gallopava CBS43764.</title>
        <authorList>
            <consortium name="The Broad Institute Genomics Platform"/>
            <person name="Cuomo C."/>
            <person name="de Hoog S."/>
            <person name="Gorbushina A."/>
            <person name="Stielow B."/>
            <person name="Teixiera M."/>
            <person name="Abouelleil A."/>
            <person name="Chapman S.B."/>
            <person name="Priest M."/>
            <person name="Young S.K."/>
            <person name="Wortman J."/>
            <person name="Nusbaum C."/>
            <person name="Birren B."/>
        </authorList>
    </citation>
    <scope>NUCLEOTIDE SEQUENCE [LARGE SCALE GENOMIC DNA]</scope>
    <source>
        <strain evidence="6 7">CBS 43764</strain>
    </source>
</reference>
<dbReference type="Gene3D" id="3.40.30.120">
    <property type="match status" value="1"/>
</dbReference>
<dbReference type="InParanoid" id="A0A0D1YZ96"/>
<organism evidence="6 7">
    <name type="scientific">Verruconis gallopava</name>
    <dbReference type="NCBI Taxonomy" id="253628"/>
    <lineage>
        <taxon>Eukaryota</taxon>
        <taxon>Fungi</taxon>
        <taxon>Dikarya</taxon>
        <taxon>Ascomycota</taxon>
        <taxon>Pezizomycotina</taxon>
        <taxon>Dothideomycetes</taxon>
        <taxon>Pleosporomycetidae</taxon>
        <taxon>Venturiales</taxon>
        <taxon>Sympoventuriaceae</taxon>
        <taxon>Verruconis</taxon>
    </lineage>
</organism>
<gene>
    <name evidence="6" type="ORF">PV09_03180</name>
</gene>
<keyword evidence="4" id="KW-0472">Membrane</keyword>
<protein>
    <recommendedName>
        <fullName evidence="5">FAD-binding domain-containing protein</fullName>
    </recommendedName>
</protein>
<name>A0A0D1YZ96_9PEZI</name>
<dbReference type="SUPFAM" id="SSF51905">
    <property type="entry name" value="FAD/NAD(P)-binding domain"/>
    <property type="match status" value="1"/>
</dbReference>
<dbReference type="PANTHER" id="PTHR43004">
    <property type="entry name" value="TRK SYSTEM POTASSIUM UPTAKE PROTEIN"/>
    <property type="match status" value="1"/>
</dbReference>
<dbReference type="RefSeq" id="XP_016215866.1">
    <property type="nucleotide sequence ID" value="XM_016356343.1"/>
</dbReference>
<dbReference type="GeneID" id="27311153"/>
<keyword evidence="3" id="KW-0560">Oxidoreductase</keyword>
<evidence type="ECO:0000313" key="7">
    <source>
        <dbReference type="Proteomes" id="UP000053259"/>
    </source>
</evidence>
<dbReference type="GO" id="GO:0071949">
    <property type="term" value="F:FAD binding"/>
    <property type="evidence" value="ECO:0007669"/>
    <property type="project" value="InterPro"/>
</dbReference>
<dbReference type="AlphaFoldDB" id="A0A0D1YZ96"/>
<dbReference type="Proteomes" id="UP000053259">
    <property type="component" value="Unassembled WGS sequence"/>
</dbReference>
<dbReference type="InterPro" id="IPR050641">
    <property type="entry name" value="RIFMO-like"/>
</dbReference>
<dbReference type="PRINTS" id="PR00420">
    <property type="entry name" value="RNGMNOXGNASE"/>
</dbReference>
<dbReference type="VEuPathDB" id="FungiDB:PV09_03180"/>
<dbReference type="GO" id="GO:0016709">
    <property type="term" value="F:oxidoreductase activity, acting on paired donors, with incorporation or reduction of molecular oxygen, NAD(P)H as one donor, and incorporation of one atom of oxygen"/>
    <property type="evidence" value="ECO:0007669"/>
    <property type="project" value="UniProtKB-ARBA"/>
</dbReference>
<evidence type="ECO:0000256" key="1">
    <source>
        <dbReference type="ARBA" id="ARBA00022630"/>
    </source>
</evidence>
<keyword evidence="7" id="KW-1185">Reference proteome</keyword>
<accession>A0A0D1YZ96</accession>
<sequence length="614" mass="68702">MTNKTPTSHERLPAGTVVIAGGGPVGLLLATVLSHYGIRSLLFERNEATTRWPKMDLTNARSMEIFRRLGLAEALRQLGVAPHISSNVLISTGLNADEPITKWLLPSVDEFRTRIKTQNDGTQPCEAWQRISQVQFEAWLKKQCEQDPKVEVRFGWKVENVEEEDEQVKTIATNMKTGLTAEFISEYLVGCDGASSVVRKSLSLPLDGGPAPTCALLVHFKSRDLTRLHKQGQFWHIFFILPPGAFGGAIIAQNEIDTWTVHLFLPVGTDMDSISSEEAVARVLGGMTGPYHVKIDEILVRSVWRPSIAVARTWAGSKGRVFIAGDAAHQNIPTGGYGMNMGIGDAYDLGWKLAAVINYAGKGLLASYETERRPVALRNVEFSGRHMSVHQNVEQFLQGGGHQRSDTPTRLDNDVVEKIHDYYQMNDGENKSFGLEMGYIYESNVILRQEEDVEKPEWQARSYTPSTYPGIRPPSIFLSDGSLLFDHFGKDWSLVTFAEDQSSIQRILNAAKLLSMPIKHVDLKGESHARWLWEQDIVLVRPDEHVAWRASSVDSLDAAENILRTVIGLKPTVCEQNVDKTITTKVPTQAFTSTVEMRTQVNKYEMEYMSEFQQ</sequence>
<evidence type="ECO:0000256" key="2">
    <source>
        <dbReference type="ARBA" id="ARBA00022827"/>
    </source>
</evidence>
<dbReference type="Gene3D" id="3.50.50.60">
    <property type="entry name" value="FAD/NAD(P)-binding domain"/>
    <property type="match status" value="1"/>
</dbReference>
<proteinExistence type="predicted"/>
<dbReference type="EMBL" id="KN847536">
    <property type="protein sequence ID" value="KIW05997.1"/>
    <property type="molecule type" value="Genomic_DNA"/>
</dbReference>
<dbReference type="STRING" id="253628.A0A0D1YZ96"/>
<evidence type="ECO:0000259" key="5">
    <source>
        <dbReference type="Pfam" id="PF01494"/>
    </source>
</evidence>
<keyword evidence="1" id="KW-0285">Flavoprotein</keyword>
<dbReference type="InterPro" id="IPR036188">
    <property type="entry name" value="FAD/NAD-bd_sf"/>
</dbReference>
<dbReference type="PANTHER" id="PTHR43004:SF21">
    <property type="entry name" value="FAD-BINDING DOMAIN-CONTAINING PROTEIN-RELATED"/>
    <property type="match status" value="1"/>
</dbReference>
<dbReference type="Pfam" id="PF01494">
    <property type="entry name" value="FAD_binding_3"/>
    <property type="match status" value="1"/>
</dbReference>
<evidence type="ECO:0000256" key="4">
    <source>
        <dbReference type="SAM" id="Phobius"/>
    </source>
</evidence>
<dbReference type="OrthoDB" id="2096480at2759"/>